<dbReference type="RefSeq" id="WP_212705839.1">
    <property type="nucleotide sequence ID" value="NZ_CP073581.1"/>
</dbReference>
<feature type="signal peptide" evidence="1">
    <location>
        <begin position="1"/>
        <end position="21"/>
    </location>
</feature>
<dbReference type="Pfam" id="PF10670">
    <property type="entry name" value="DUF4198"/>
    <property type="match status" value="1"/>
</dbReference>
<evidence type="ECO:0000256" key="1">
    <source>
        <dbReference type="SAM" id="SignalP"/>
    </source>
</evidence>
<protein>
    <submittedName>
        <fullName evidence="2">DUF4198 domain-containing protein</fullName>
    </submittedName>
</protein>
<dbReference type="AlphaFoldDB" id="A0A975PNN4"/>
<sequence>MFGKYLIALCFCAALGTTASAHEFWIEPEEYQVETGEAVVANLRNGELFDGSRQSFFPRNNTRLDFALGDELAPVEGRLGDRPAIQVPAPLQDGLMVLLHEAAPSTLTYRSWEKFLKFVDHKDFADAVATHEARGWAKEDFKETYTRHSKSLVAVGDGEGADRAFGLATEFVAQDNPYAVDFDGTMDVTLFYGDVVRGDAQVEVYEKDAQGEVSVTVLRTDAGGALAVPVKSGHSYLLDAVVLREAAGATSATDGPLWETLWAALTFAVP</sequence>
<dbReference type="InterPro" id="IPR019613">
    <property type="entry name" value="DUF4198"/>
</dbReference>
<keyword evidence="3" id="KW-1185">Reference proteome</keyword>
<feature type="chain" id="PRO_5036741680" evidence="1">
    <location>
        <begin position="22"/>
        <end position="270"/>
    </location>
</feature>
<evidence type="ECO:0000313" key="2">
    <source>
        <dbReference type="EMBL" id="QUJ77646.1"/>
    </source>
</evidence>
<dbReference type="KEGG" id="sual:KDD17_06700"/>
<organism evidence="2 3">
    <name type="scientific">Sulfitobacter albidus</name>
    <dbReference type="NCBI Taxonomy" id="2829501"/>
    <lineage>
        <taxon>Bacteria</taxon>
        <taxon>Pseudomonadati</taxon>
        <taxon>Pseudomonadota</taxon>
        <taxon>Alphaproteobacteria</taxon>
        <taxon>Rhodobacterales</taxon>
        <taxon>Roseobacteraceae</taxon>
        <taxon>Sulfitobacter</taxon>
    </lineage>
</organism>
<dbReference type="EMBL" id="CP073581">
    <property type="protein sequence ID" value="QUJ77646.1"/>
    <property type="molecule type" value="Genomic_DNA"/>
</dbReference>
<proteinExistence type="predicted"/>
<evidence type="ECO:0000313" key="3">
    <source>
        <dbReference type="Proteomes" id="UP000683291"/>
    </source>
</evidence>
<dbReference type="Proteomes" id="UP000683291">
    <property type="component" value="Chromosome 1"/>
</dbReference>
<gene>
    <name evidence="2" type="ORF">KDD17_06700</name>
</gene>
<keyword evidence="1" id="KW-0732">Signal</keyword>
<name>A0A975PNN4_9RHOB</name>
<accession>A0A975PNN4</accession>
<reference evidence="2" key="1">
    <citation type="submission" date="2021-04" db="EMBL/GenBank/DDBJ databases">
        <title>Complete genome sequence for Sulfitobacter sp. strain JK7-1.</title>
        <authorList>
            <person name="Park S.-J."/>
        </authorList>
    </citation>
    <scope>NUCLEOTIDE SEQUENCE</scope>
    <source>
        <strain evidence="2">JK7-1</strain>
    </source>
</reference>